<dbReference type="Proteomes" id="UP000321157">
    <property type="component" value="Unassembled WGS sequence"/>
</dbReference>
<evidence type="ECO:0000313" key="2">
    <source>
        <dbReference type="EMBL" id="GEN33683.1"/>
    </source>
</evidence>
<proteinExistence type="predicted"/>
<reference evidence="2 3" key="1">
    <citation type="submission" date="2019-07" db="EMBL/GenBank/DDBJ databases">
        <title>Whole genome shotgun sequence of Aneurinibacillus danicus NBRC 102444.</title>
        <authorList>
            <person name="Hosoyama A."/>
            <person name="Uohara A."/>
            <person name="Ohji S."/>
            <person name="Ichikawa N."/>
        </authorList>
    </citation>
    <scope>NUCLEOTIDE SEQUENCE [LARGE SCALE GENOMIC DNA]</scope>
    <source>
        <strain evidence="2 3">NBRC 102444</strain>
    </source>
</reference>
<organism evidence="2 3">
    <name type="scientific">Aneurinibacillus danicus</name>
    <dbReference type="NCBI Taxonomy" id="267746"/>
    <lineage>
        <taxon>Bacteria</taxon>
        <taxon>Bacillati</taxon>
        <taxon>Bacillota</taxon>
        <taxon>Bacilli</taxon>
        <taxon>Bacillales</taxon>
        <taxon>Paenibacillaceae</taxon>
        <taxon>Aneurinibacillus group</taxon>
        <taxon>Aneurinibacillus</taxon>
    </lineage>
</organism>
<evidence type="ECO:0000313" key="3">
    <source>
        <dbReference type="Proteomes" id="UP000321157"/>
    </source>
</evidence>
<name>A0A511V7L8_9BACL</name>
<evidence type="ECO:0000259" key="1">
    <source>
        <dbReference type="Pfam" id="PF22790"/>
    </source>
</evidence>
<dbReference type="RefSeq" id="WP_146809010.1">
    <property type="nucleotide sequence ID" value="NZ_BJXX01000050.1"/>
</dbReference>
<feature type="domain" description="YkoP-like" evidence="1">
    <location>
        <begin position="2"/>
        <end position="181"/>
    </location>
</feature>
<sequence>MKTLFKVWSFLDGLYFSCSRLEYVNKKTKNIFRVKLLTYRGKSIALSNGTYIRANDVLLKIHLHNCLLMSEIADIKNDTKRAIYVYQRVKSSMPGLADFIRNHPKTEKIKGIIGVTILSRGVSRLGFEVKDIPNPYYRAMRQSYMKPIFLLCHAGKNVSRKPENLVPKFLIMPKDRIFSQYLQQV</sequence>
<keyword evidence="3" id="KW-1185">Reference proteome</keyword>
<dbReference type="OrthoDB" id="1951946at2"/>
<dbReference type="EMBL" id="BJXX01000050">
    <property type="protein sequence ID" value="GEN33683.1"/>
    <property type="molecule type" value="Genomic_DNA"/>
</dbReference>
<gene>
    <name evidence="2" type="primary">ykoP_1</name>
    <name evidence="2" type="ORF">ADA01nite_11430</name>
</gene>
<dbReference type="InterPro" id="IPR054467">
    <property type="entry name" value="YkoP-like_dom"/>
</dbReference>
<dbReference type="Pfam" id="PF22790">
    <property type="entry name" value="YkoP"/>
    <property type="match status" value="1"/>
</dbReference>
<protein>
    <recommendedName>
        <fullName evidence="1">YkoP-like domain-containing protein</fullName>
    </recommendedName>
</protein>
<comment type="caution">
    <text evidence="2">The sequence shown here is derived from an EMBL/GenBank/DDBJ whole genome shotgun (WGS) entry which is preliminary data.</text>
</comment>
<dbReference type="AlphaFoldDB" id="A0A511V7L8"/>
<accession>A0A511V7L8</accession>